<dbReference type="EMBL" id="UZAM01008377">
    <property type="protein sequence ID" value="VDP04656.1"/>
    <property type="molecule type" value="Genomic_DNA"/>
</dbReference>
<dbReference type="GO" id="GO:0005524">
    <property type="term" value="F:ATP binding"/>
    <property type="evidence" value="ECO:0007669"/>
    <property type="project" value="UniProtKB-UniRule"/>
</dbReference>
<name>A0A183ILN0_9BILA</name>
<evidence type="ECO:0000313" key="8">
    <source>
        <dbReference type="WBParaSite" id="SBAD_0000471801-mRNA-1"/>
    </source>
</evidence>
<dbReference type="PANTHER" id="PTHR12213:SF0">
    <property type="entry name" value="CORRINOID ADENOSYLTRANSFERASE MMAB"/>
    <property type="match status" value="1"/>
</dbReference>
<organism evidence="8">
    <name type="scientific">Soboliphyme baturini</name>
    <dbReference type="NCBI Taxonomy" id="241478"/>
    <lineage>
        <taxon>Eukaryota</taxon>
        <taxon>Metazoa</taxon>
        <taxon>Ecdysozoa</taxon>
        <taxon>Nematoda</taxon>
        <taxon>Enoplea</taxon>
        <taxon>Dorylaimia</taxon>
        <taxon>Dioctophymatida</taxon>
        <taxon>Dioctophymatoidea</taxon>
        <taxon>Soboliphymatidae</taxon>
        <taxon>Soboliphyme</taxon>
    </lineage>
</organism>
<comment type="similarity">
    <text evidence="4">Belongs to the Cob(I)alamin adenosyltransferase family.</text>
</comment>
<dbReference type="InterPro" id="IPR016030">
    <property type="entry name" value="CblAdoTrfase-like"/>
</dbReference>
<keyword evidence="2 4" id="KW-0547">Nucleotide-binding</keyword>
<evidence type="ECO:0000256" key="4">
    <source>
        <dbReference type="RuleBase" id="RU366026"/>
    </source>
</evidence>
<keyword evidence="7" id="KW-1185">Reference proteome</keyword>
<evidence type="ECO:0000313" key="7">
    <source>
        <dbReference type="Proteomes" id="UP000270296"/>
    </source>
</evidence>
<protein>
    <submittedName>
        <fullName evidence="8">Corrinoid adenosyltransferase</fullName>
    </submittedName>
</protein>
<gene>
    <name evidence="6" type="ORF">SBAD_LOCUS4526</name>
</gene>
<evidence type="ECO:0000259" key="5">
    <source>
        <dbReference type="Pfam" id="PF01923"/>
    </source>
</evidence>
<keyword evidence="1 4" id="KW-0808">Transferase</keyword>
<dbReference type="Gene3D" id="1.20.1200.10">
    <property type="entry name" value="Cobalamin adenosyltransferase-like"/>
    <property type="match status" value="1"/>
</dbReference>
<reference evidence="8" key="1">
    <citation type="submission" date="2016-06" db="UniProtKB">
        <authorList>
            <consortium name="WormBaseParasite"/>
        </authorList>
    </citation>
    <scope>IDENTIFICATION</scope>
</reference>
<dbReference type="Proteomes" id="UP000270296">
    <property type="component" value="Unassembled WGS sequence"/>
</dbReference>
<dbReference type="InterPro" id="IPR029499">
    <property type="entry name" value="PduO-typ"/>
</dbReference>
<dbReference type="WBParaSite" id="SBAD_0000471801-mRNA-1">
    <property type="protein sequence ID" value="SBAD_0000471801-mRNA-1"/>
    <property type="gene ID" value="SBAD_0000471801"/>
</dbReference>
<dbReference type="SUPFAM" id="SSF89028">
    <property type="entry name" value="Cobalamin adenosyltransferase-like"/>
    <property type="match status" value="1"/>
</dbReference>
<proteinExistence type="inferred from homology"/>
<dbReference type="AlphaFoldDB" id="A0A183ILN0"/>
<sequence length="145" mass="16317">MYYHGSRFLHAGTSGLFTNERRWKDDAVFEALGTTDELNSSVGYAFCVVGTYFDIQCCLQDVASNVATPHSSAKKAHLDLLDYWIDLYANRIPPLTKFILPGGNLLSSCLHQARCICRRAERTFTPLIRAEEVDPVVLQYLIVGR</sequence>
<evidence type="ECO:0000256" key="2">
    <source>
        <dbReference type="ARBA" id="ARBA00022741"/>
    </source>
</evidence>
<dbReference type="PANTHER" id="PTHR12213">
    <property type="entry name" value="CORRINOID ADENOSYLTRANSFERASE"/>
    <property type="match status" value="1"/>
</dbReference>
<dbReference type="Pfam" id="PF01923">
    <property type="entry name" value="Cob_adeno_trans"/>
    <property type="match status" value="1"/>
</dbReference>
<dbReference type="InterPro" id="IPR036451">
    <property type="entry name" value="CblAdoTrfase-like_sf"/>
</dbReference>
<dbReference type="OrthoDB" id="549173at2759"/>
<evidence type="ECO:0000313" key="6">
    <source>
        <dbReference type="EMBL" id="VDP04656.1"/>
    </source>
</evidence>
<dbReference type="GO" id="GO:0008817">
    <property type="term" value="F:corrinoid adenosyltransferase activity"/>
    <property type="evidence" value="ECO:0007669"/>
    <property type="project" value="TreeGrafter"/>
</dbReference>
<keyword evidence="3 4" id="KW-0067">ATP-binding</keyword>
<accession>A0A183ILN0</accession>
<reference evidence="6 7" key="2">
    <citation type="submission" date="2018-11" db="EMBL/GenBank/DDBJ databases">
        <authorList>
            <consortium name="Pathogen Informatics"/>
        </authorList>
    </citation>
    <scope>NUCLEOTIDE SEQUENCE [LARGE SCALE GENOMIC DNA]</scope>
</reference>
<evidence type="ECO:0000256" key="1">
    <source>
        <dbReference type="ARBA" id="ARBA00022679"/>
    </source>
</evidence>
<feature type="domain" description="Cobalamin adenosyltransferase-like" evidence="5">
    <location>
        <begin position="11"/>
        <end position="141"/>
    </location>
</feature>
<evidence type="ECO:0000256" key="3">
    <source>
        <dbReference type="ARBA" id="ARBA00022840"/>
    </source>
</evidence>